<evidence type="ECO:0000256" key="5">
    <source>
        <dbReference type="ARBA" id="ARBA00023001"/>
    </source>
</evidence>
<feature type="binding site" evidence="10">
    <location>
        <position position="68"/>
    </location>
    <ligand>
        <name>substrate</name>
    </ligand>
</feature>
<evidence type="ECO:0000256" key="1">
    <source>
        <dbReference type="ARBA" id="ARBA00000448"/>
    </source>
</evidence>
<dbReference type="AlphaFoldDB" id="W9GTD4"/>
<keyword evidence="4 12" id="KW-0378">Hydrolase</keyword>
<comment type="caution">
    <text evidence="13">The sequence shown here is derived from an EMBL/GenBank/DDBJ whole genome shotgun (WGS) entry which is preliminary data.</text>
</comment>
<keyword evidence="7 12" id="KW-0326">Glycosidase</keyword>
<keyword evidence="14" id="KW-1185">Reference proteome</keyword>
<dbReference type="InterPro" id="IPR033132">
    <property type="entry name" value="GH_1_N_CS"/>
</dbReference>
<gene>
    <name evidence="13" type="ORF">N825_22300</name>
</gene>
<dbReference type="InterPro" id="IPR017736">
    <property type="entry name" value="Glyco_hydro_1_beta-glucosidase"/>
</dbReference>
<organism evidence="13 14">
    <name type="scientific">Skermanella stibiiresistens SB22</name>
    <dbReference type="NCBI Taxonomy" id="1385369"/>
    <lineage>
        <taxon>Bacteria</taxon>
        <taxon>Pseudomonadati</taxon>
        <taxon>Pseudomonadota</taxon>
        <taxon>Alphaproteobacteria</taxon>
        <taxon>Rhodospirillales</taxon>
        <taxon>Azospirillaceae</taxon>
        <taxon>Skermanella</taxon>
    </lineage>
</organism>
<dbReference type="GO" id="GO:0005829">
    <property type="term" value="C:cytosol"/>
    <property type="evidence" value="ECO:0007669"/>
    <property type="project" value="TreeGrafter"/>
</dbReference>
<evidence type="ECO:0000256" key="2">
    <source>
        <dbReference type="ARBA" id="ARBA00010838"/>
    </source>
</evidence>
<dbReference type="RefSeq" id="WP_084165165.1">
    <property type="nucleotide sequence ID" value="NZ_AVFL01000032.1"/>
</dbReference>
<dbReference type="InterPro" id="IPR017853">
    <property type="entry name" value="GH"/>
</dbReference>
<dbReference type="PROSITE" id="PS51318">
    <property type="entry name" value="TAT"/>
    <property type="match status" value="1"/>
</dbReference>
<dbReference type="EC" id="3.2.1.21" evidence="3 12"/>
<protein>
    <recommendedName>
        <fullName evidence="3 12">Beta-glucosidase</fullName>
        <ecNumber evidence="3 12">3.2.1.21</ecNumber>
    </recommendedName>
</protein>
<evidence type="ECO:0000256" key="10">
    <source>
        <dbReference type="PIRSR" id="PIRSR617736-2"/>
    </source>
</evidence>
<evidence type="ECO:0000256" key="9">
    <source>
        <dbReference type="PIRSR" id="PIRSR617736-1"/>
    </source>
</evidence>
<dbReference type="PROSITE" id="PS00653">
    <property type="entry name" value="GLYCOSYL_HYDROL_F1_2"/>
    <property type="match status" value="1"/>
</dbReference>
<evidence type="ECO:0000313" key="13">
    <source>
        <dbReference type="EMBL" id="EWY37044.1"/>
    </source>
</evidence>
<dbReference type="SUPFAM" id="SSF51445">
    <property type="entry name" value="(Trans)glycosidases"/>
    <property type="match status" value="1"/>
</dbReference>
<feature type="binding site" evidence="10">
    <location>
        <position position="169"/>
    </location>
    <ligand>
        <name>substrate</name>
    </ligand>
</feature>
<dbReference type="STRING" id="1385369.N825_22300"/>
<feature type="active site" description="Nucleophile" evidence="9 11">
    <location>
        <position position="398"/>
    </location>
</feature>
<evidence type="ECO:0000256" key="7">
    <source>
        <dbReference type="ARBA" id="ARBA00023295"/>
    </source>
</evidence>
<name>W9GTD4_9PROT</name>
<evidence type="ECO:0000256" key="3">
    <source>
        <dbReference type="ARBA" id="ARBA00012744"/>
    </source>
</evidence>
<dbReference type="PANTHER" id="PTHR10353">
    <property type="entry name" value="GLYCOSYL HYDROLASE"/>
    <property type="match status" value="1"/>
</dbReference>
<dbReference type="FunFam" id="3.20.20.80:FF:000004">
    <property type="entry name" value="Beta-glucosidase 6-phospho-beta-glucosidase"/>
    <property type="match status" value="1"/>
</dbReference>
<evidence type="ECO:0000256" key="4">
    <source>
        <dbReference type="ARBA" id="ARBA00022801"/>
    </source>
</evidence>
<evidence type="ECO:0000256" key="11">
    <source>
        <dbReference type="PROSITE-ProRule" id="PRU10055"/>
    </source>
</evidence>
<dbReference type="GO" id="GO:0008422">
    <property type="term" value="F:beta-glucosidase activity"/>
    <property type="evidence" value="ECO:0007669"/>
    <property type="project" value="UniProtKB-EC"/>
</dbReference>
<evidence type="ECO:0000256" key="12">
    <source>
        <dbReference type="RuleBase" id="RU361175"/>
    </source>
</evidence>
<evidence type="ECO:0000256" key="6">
    <source>
        <dbReference type="ARBA" id="ARBA00023277"/>
    </source>
</evidence>
<feature type="binding site" evidence="10">
    <location>
        <position position="340"/>
    </location>
    <ligand>
        <name>substrate</name>
    </ligand>
</feature>
<keyword evidence="5" id="KW-0136">Cellulose degradation</keyword>
<dbReference type="GO" id="GO:0030245">
    <property type="term" value="P:cellulose catabolic process"/>
    <property type="evidence" value="ECO:0007669"/>
    <property type="project" value="UniProtKB-KW"/>
</dbReference>
<dbReference type="PANTHER" id="PTHR10353:SF36">
    <property type="entry name" value="LP05116P"/>
    <property type="match status" value="1"/>
</dbReference>
<dbReference type="InterPro" id="IPR018120">
    <property type="entry name" value="Glyco_hydro_1_AS"/>
</dbReference>
<dbReference type="NCBIfam" id="TIGR03356">
    <property type="entry name" value="BGL"/>
    <property type="match status" value="1"/>
</dbReference>
<proteinExistence type="inferred from homology"/>
<dbReference type="InterPro" id="IPR001360">
    <property type="entry name" value="Glyco_hydro_1"/>
</dbReference>
<dbReference type="EMBL" id="AVFL01000032">
    <property type="protein sequence ID" value="EWY37044.1"/>
    <property type="molecule type" value="Genomic_DNA"/>
</dbReference>
<accession>W9GTD4</accession>
<dbReference type="PROSITE" id="PS00572">
    <property type="entry name" value="GLYCOSYL_HYDROL_F1_1"/>
    <property type="match status" value="1"/>
</dbReference>
<evidence type="ECO:0000313" key="14">
    <source>
        <dbReference type="Proteomes" id="UP000019486"/>
    </source>
</evidence>
<keyword evidence="8" id="KW-0624">Polysaccharide degradation</keyword>
<dbReference type="InterPro" id="IPR006311">
    <property type="entry name" value="TAT_signal"/>
</dbReference>
<sequence length="493" mass="54095">MIAKECPGVTLGRRRFLGAAAATALVGADLVGGTGTLIAPATAQQPVSPRSVRFPDGFVWGASTSSYQIEGAATADGRGSSIWDTLSHTPGKVLNDDTGDIAADHYNRYLEDVALMADAGLSAYRFSVAWPRIQPSGTGPANAKGLDFYDRLVDALLRRGIEPWPCLYHWDLPQALQDRGGWTNRDIASWFADYALIVAGRIGDRAKNWVMLNEPSVVAIFGHGLGGHAPDLRGRENYAAAIHHQNLAQGRALSALRAAGGKDWKLGTVLSVQPVKPATGQPPNEEAVAKWDAVWNRVCLDPLFKGEYPENMGVDFQPLIKAGDMEMIHQPIDFLGLNYYSRMHQTADPAGLFGTGFGASPEGTKHTDMGWPVEPDGLYEQLIEFRDRYGNPPVYVTENGASYADWVSPSGKAEDGGRIFYIRDHLLACHRAIQDGANLRGYFVWTLLDNFEWGFGYTQHFGLVQVDRETMERRPKASYYWYGDIAKSNTVPM</sequence>
<feature type="binding site" evidence="10">
    <location>
        <begin position="452"/>
        <end position="453"/>
    </location>
    <ligand>
        <name>substrate</name>
    </ligand>
</feature>
<comment type="similarity">
    <text evidence="2 12">Belongs to the glycosyl hydrolase 1 family.</text>
</comment>
<comment type="catalytic activity">
    <reaction evidence="1 12">
        <text>Hydrolysis of terminal, non-reducing beta-D-glucosyl residues with release of beta-D-glucose.</text>
        <dbReference type="EC" id="3.2.1.21"/>
    </reaction>
</comment>
<dbReference type="Gene3D" id="3.20.20.80">
    <property type="entry name" value="Glycosidases"/>
    <property type="match status" value="1"/>
</dbReference>
<feature type="binding site" evidence="10">
    <location>
        <position position="445"/>
    </location>
    <ligand>
        <name>substrate</name>
    </ligand>
</feature>
<dbReference type="Pfam" id="PF00232">
    <property type="entry name" value="Glyco_hydro_1"/>
    <property type="match status" value="1"/>
</dbReference>
<dbReference type="OrthoDB" id="9765195at2"/>
<reference evidence="13 14" key="1">
    <citation type="submission" date="2013-08" db="EMBL/GenBank/DDBJ databases">
        <title>The genome sequence of Skermanella stibiiresistens.</title>
        <authorList>
            <person name="Zhu W."/>
            <person name="Wang G."/>
        </authorList>
    </citation>
    <scope>NUCLEOTIDE SEQUENCE [LARGE SCALE GENOMIC DNA]</scope>
    <source>
        <strain evidence="13 14">SB22</strain>
    </source>
</reference>
<feature type="active site" description="Proton donor" evidence="9">
    <location>
        <position position="214"/>
    </location>
</feature>
<dbReference type="PRINTS" id="PR00131">
    <property type="entry name" value="GLHYDRLASE1"/>
</dbReference>
<feature type="binding site" evidence="10">
    <location>
        <position position="213"/>
    </location>
    <ligand>
        <name>substrate</name>
    </ligand>
</feature>
<dbReference type="Proteomes" id="UP000019486">
    <property type="component" value="Unassembled WGS sequence"/>
</dbReference>
<dbReference type="PATRIC" id="fig|1385369.3.peg.6001"/>
<keyword evidence="6" id="KW-0119">Carbohydrate metabolism</keyword>
<evidence type="ECO:0000256" key="8">
    <source>
        <dbReference type="ARBA" id="ARBA00023326"/>
    </source>
</evidence>